<dbReference type="PROSITE" id="PS00107">
    <property type="entry name" value="PROTEIN_KINASE_ATP"/>
    <property type="match status" value="1"/>
</dbReference>
<evidence type="ECO:0000256" key="1">
    <source>
        <dbReference type="ARBA" id="ARBA00022741"/>
    </source>
</evidence>
<evidence type="ECO:0000256" key="4">
    <source>
        <dbReference type="RuleBase" id="RU000304"/>
    </source>
</evidence>
<accession>A0ABR2JG25</accession>
<evidence type="ECO:0000259" key="5">
    <source>
        <dbReference type="PROSITE" id="PS50011"/>
    </source>
</evidence>
<keyword evidence="4" id="KW-0723">Serine/threonine-protein kinase</keyword>
<dbReference type="PROSITE" id="PS50011">
    <property type="entry name" value="PROTEIN_KINASE_DOM"/>
    <property type="match status" value="1"/>
</dbReference>
<dbReference type="InterPro" id="IPR000719">
    <property type="entry name" value="Prot_kinase_dom"/>
</dbReference>
<comment type="similarity">
    <text evidence="4">Belongs to the protein kinase superfamily.</text>
</comment>
<dbReference type="InterPro" id="IPR008271">
    <property type="entry name" value="Ser/Thr_kinase_AS"/>
</dbReference>
<dbReference type="PANTHER" id="PTHR24362:SF309">
    <property type="entry name" value="PROTEIN KINASE DOMAIN-CONTAINING PROTEIN"/>
    <property type="match status" value="1"/>
</dbReference>
<keyword evidence="2 3" id="KW-0067">ATP-binding</keyword>
<dbReference type="Pfam" id="PF00069">
    <property type="entry name" value="Pkinase"/>
    <property type="match status" value="1"/>
</dbReference>
<name>A0ABR2JG25_9EUKA</name>
<feature type="domain" description="Protein kinase" evidence="5">
    <location>
        <begin position="39"/>
        <end position="280"/>
    </location>
</feature>
<dbReference type="SMART" id="SM00220">
    <property type="entry name" value="S_TKc"/>
    <property type="match status" value="1"/>
</dbReference>
<keyword evidence="7" id="KW-1185">Reference proteome</keyword>
<keyword evidence="4" id="KW-0808">Transferase</keyword>
<protein>
    <recommendedName>
        <fullName evidence="5">Protein kinase domain-containing protein</fullName>
    </recommendedName>
</protein>
<dbReference type="Proteomes" id="UP001470230">
    <property type="component" value="Unassembled WGS sequence"/>
</dbReference>
<sequence>MYLKIECFLKIETMDILNNHLILNMNKERIKRSLSKHGYEYIEHIGSGAFSSVHLCQCTKYNHQFAIKRVAKHKVSAHEYNSLISLDHPNIIKLYVAFDDEEYKYLVMEYCSNGTFRHKGHLDYDKFIYYAKQMLEALDYCHSKNIAHRDIKPDNIFVDQYDHIKLADFGFSKYFDSGKTSREKCGTLMFSAPEILLSQNICPFKADIWALGITFFFMATGRYPFPNNSTEELKTAILYRELNFSDSVLDPQVRYLIHKMTSKNQILRPSAKKLLQFPMFNSMKGRRISQSDSMFAYKSNIKLAAYSTSHRHSHPITKMQSVNTFEDCNDQQDTPLPLSKIHSYRSNTFFPNVNKMHYEYVPLGTQRDMC</sequence>
<dbReference type="PROSITE" id="PS00108">
    <property type="entry name" value="PROTEIN_KINASE_ST"/>
    <property type="match status" value="1"/>
</dbReference>
<comment type="caution">
    <text evidence="6">The sequence shown here is derived from an EMBL/GenBank/DDBJ whole genome shotgun (WGS) entry which is preliminary data.</text>
</comment>
<feature type="binding site" evidence="3">
    <location>
        <position position="72"/>
    </location>
    <ligand>
        <name>ATP</name>
        <dbReference type="ChEBI" id="CHEBI:30616"/>
    </ligand>
</feature>
<gene>
    <name evidence="6" type="ORF">M9Y10_006622</name>
</gene>
<evidence type="ECO:0000313" key="7">
    <source>
        <dbReference type="Proteomes" id="UP001470230"/>
    </source>
</evidence>
<dbReference type="SUPFAM" id="SSF56112">
    <property type="entry name" value="Protein kinase-like (PK-like)"/>
    <property type="match status" value="1"/>
</dbReference>
<evidence type="ECO:0000256" key="3">
    <source>
        <dbReference type="PROSITE-ProRule" id="PRU10141"/>
    </source>
</evidence>
<dbReference type="EMBL" id="JAPFFF010000012">
    <property type="protein sequence ID" value="KAK8876416.1"/>
    <property type="molecule type" value="Genomic_DNA"/>
</dbReference>
<keyword evidence="4" id="KW-0418">Kinase</keyword>
<dbReference type="Gene3D" id="1.10.510.10">
    <property type="entry name" value="Transferase(Phosphotransferase) domain 1"/>
    <property type="match status" value="1"/>
</dbReference>
<dbReference type="InterPro" id="IPR017441">
    <property type="entry name" value="Protein_kinase_ATP_BS"/>
</dbReference>
<evidence type="ECO:0000256" key="2">
    <source>
        <dbReference type="ARBA" id="ARBA00022840"/>
    </source>
</evidence>
<keyword evidence="1 3" id="KW-0547">Nucleotide-binding</keyword>
<dbReference type="InterPro" id="IPR011009">
    <property type="entry name" value="Kinase-like_dom_sf"/>
</dbReference>
<dbReference type="PANTHER" id="PTHR24362">
    <property type="entry name" value="SERINE/THREONINE-PROTEIN KINASE NEK"/>
    <property type="match status" value="1"/>
</dbReference>
<organism evidence="6 7">
    <name type="scientific">Tritrichomonas musculus</name>
    <dbReference type="NCBI Taxonomy" id="1915356"/>
    <lineage>
        <taxon>Eukaryota</taxon>
        <taxon>Metamonada</taxon>
        <taxon>Parabasalia</taxon>
        <taxon>Tritrichomonadida</taxon>
        <taxon>Tritrichomonadidae</taxon>
        <taxon>Tritrichomonas</taxon>
    </lineage>
</organism>
<reference evidence="6 7" key="1">
    <citation type="submission" date="2024-04" db="EMBL/GenBank/DDBJ databases">
        <title>Tritrichomonas musculus Genome.</title>
        <authorList>
            <person name="Alves-Ferreira E."/>
            <person name="Grigg M."/>
            <person name="Lorenzi H."/>
            <person name="Galac M."/>
        </authorList>
    </citation>
    <scope>NUCLEOTIDE SEQUENCE [LARGE SCALE GENOMIC DNA]</scope>
    <source>
        <strain evidence="6 7">EAF2021</strain>
    </source>
</reference>
<proteinExistence type="inferred from homology"/>
<evidence type="ECO:0000313" key="6">
    <source>
        <dbReference type="EMBL" id="KAK8876416.1"/>
    </source>
</evidence>